<dbReference type="InterPro" id="IPR010732">
    <property type="entry name" value="T6SS_TssG-like"/>
</dbReference>
<evidence type="ECO:0000313" key="1">
    <source>
        <dbReference type="EMBL" id="ATF93809.1"/>
    </source>
</evidence>
<dbReference type="EMBL" id="CP023525">
    <property type="protein sequence ID" value="ATF93809.1"/>
    <property type="molecule type" value="Genomic_DNA"/>
</dbReference>
<accession>A0A291E1N0</accession>
<proteinExistence type="predicted"/>
<dbReference type="NCBIfam" id="TIGR03347">
    <property type="entry name" value="VI_chp_1"/>
    <property type="match status" value="1"/>
</dbReference>
<dbReference type="PANTHER" id="PTHR35564">
    <property type="match status" value="1"/>
</dbReference>
<sequence>MALIPIESKFSFYQQIRVLLRKLRKNNVSDDTLLDEKFQISSTLSIDAPDGQIETLRQESDDAPVQVTAGFNGLTGAMGALPAAYTEWLIERQYRYSDRSAKALIDLFGHRLYCLDYLAWQKHHLYALAESQAEKPLQVAILALTGLLADANSPALTMHAPLFASPVRSMVNLERWLSQRFGVAATIVPFTGGWRAVEKEEHCRLSNPNQTLATAPMIGSARLEVHSHFDVILGPMSPEISRQFTPSGKTREAVWSCIRDYVGPVVDFSVSLVISSANLAPRSLGMAALGLDLCLGHNNGSHLHQVRLPAPVLSSG</sequence>
<dbReference type="AlphaFoldDB" id="A0A291E1N0"/>
<protein>
    <submittedName>
        <fullName evidence="1">Type VI secretion system baseplate subunit TssG</fullName>
    </submittedName>
</protein>
<dbReference type="Pfam" id="PF06996">
    <property type="entry name" value="T6SS_TssG"/>
    <property type="match status" value="1"/>
</dbReference>
<dbReference type="RefSeq" id="WP_061278378.1">
    <property type="nucleotide sequence ID" value="NZ_CP023525.1"/>
</dbReference>
<dbReference type="PANTHER" id="PTHR35564:SF4">
    <property type="entry name" value="CYTOPLASMIC PROTEIN"/>
    <property type="match status" value="1"/>
</dbReference>
<gene>
    <name evidence="1" type="ORF">CO704_17725</name>
</gene>
<evidence type="ECO:0000313" key="2">
    <source>
        <dbReference type="Proteomes" id="UP000217979"/>
    </source>
</evidence>
<reference evidence="1 2" key="1">
    <citation type="submission" date="2017-09" db="EMBL/GenBank/DDBJ databases">
        <title>FDA dAtabase for Regulatory Grade micrObial Sequences (FDA-ARGOS): Supporting development and validation of Infectious Disease Dx tests.</title>
        <authorList>
            <person name="Minogue T."/>
            <person name="Wolcott M."/>
            <person name="Wasieloski L."/>
            <person name="Aguilar W."/>
            <person name="Moore D."/>
            <person name="Tallon L."/>
            <person name="Sadzewicz L."/>
            <person name="Ott S."/>
            <person name="Zhao X."/>
            <person name="Nagaraj S."/>
            <person name="Vavikolanu K."/>
            <person name="Aluvathingal J."/>
            <person name="Nadendla S."/>
            <person name="Sichtig H."/>
        </authorList>
    </citation>
    <scope>NUCLEOTIDE SEQUENCE [LARGE SCALE GENOMIC DNA]</scope>
    <source>
        <strain evidence="1 2">FDAARGOS_392</strain>
    </source>
</reference>
<dbReference type="Proteomes" id="UP000217979">
    <property type="component" value="Chromosome"/>
</dbReference>
<organism evidence="1 2">
    <name type="scientific">Cedecea neteri</name>
    <dbReference type="NCBI Taxonomy" id="158822"/>
    <lineage>
        <taxon>Bacteria</taxon>
        <taxon>Pseudomonadati</taxon>
        <taxon>Pseudomonadota</taxon>
        <taxon>Gammaproteobacteria</taxon>
        <taxon>Enterobacterales</taxon>
        <taxon>Enterobacteriaceae</taxon>
        <taxon>Cedecea</taxon>
    </lineage>
</organism>
<name>A0A291E1N0_9ENTR</name>